<reference evidence="1 2" key="1">
    <citation type="journal article" date="2024" name="J Genomics">
        <title>Draft genome sequencing and assembly of Favolaschia claudopus CIRM-BRFM 2984 isolated from oak limbs.</title>
        <authorList>
            <person name="Navarro D."/>
            <person name="Drula E."/>
            <person name="Chaduli D."/>
            <person name="Cazenave R."/>
            <person name="Ahrendt S."/>
            <person name="Wang J."/>
            <person name="Lipzen A."/>
            <person name="Daum C."/>
            <person name="Barry K."/>
            <person name="Grigoriev I.V."/>
            <person name="Favel A."/>
            <person name="Rosso M.N."/>
            <person name="Martin F."/>
        </authorList>
    </citation>
    <scope>NUCLEOTIDE SEQUENCE [LARGE SCALE GENOMIC DNA]</scope>
    <source>
        <strain evidence="1 2">CIRM-BRFM 2984</strain>
    </source>
</reference>
<gene>
    <name evidence="1" type="ORF">R3P38DRAFT_3236080</name>
</gene>
<dbReference type="Proteomes" id="UP001362999">
    <property type="component" value="Unassembled WGS sequence"/>
</dbReference>
<accession>A0AAV9ZCD4</accession>
<comment type="caution">
    <text evidence="1">The sequence shown here is derived from an EMBL/GenBank/DDBJ whole genome shotgun (WGS) entry which is preliminary data.</text>
</comment>
<sequence length="233" mass="25939">MRSARMDPEPLAHTLLKVRMLVYCNSGGPQALRLAAVIQPPTHCASTHPIRRSIVEDPRPPYTHGPWLVSRASLLSYCLRALFTPGRAILRLSPYSDCPSIAPPPLARPTPVPLTLVSSDQQHRHCIDSPLSPIWSLITLDPRRYSTYTPTATAKAFVAPPYTRICRLSLLSSRAVAHSLYARARQLELGVNYTLHRGLSQAAPAYAYDTAAMLDDIRRRGYASFQHVARFFT</sequence>
<keyword evidence="2" id="KW-1185">Reference proteome</keyword>
<name>A0AAV9ZCD4_9AGAR</name>
<evidence type="ECO:0000313" key="1">
    <source>
        <dbReference type="EMBL" id="KAK6977988.1"/>
    </source>
</evidence>
<protein>
    <submittedName>
        <fullName evidence="1">Uncharacterized protein</fullName>
    </submittedName>
</protein>
<dbReference type="AlphaFoldDB" id="A0AAV9ZCD4"/>
<proteinExistence type="predicted"/>
<organism evidence="1 2">
    <name type="scientific">Favolaschia claudopus</name>
    <dbReference type="NCBI Taxonomy" id="2862362"/>
    <lineage>
        <taxon>Eukaryota</taxon>
        <taxon>Fungi</taxon>
        <taxon>Dikarya</taxon>
        <taxon>Basidiomycota</taxon>
        <taxon>Agaricomycotina</taxon>
        <taxon>Agaricomycetes</taxon>
        <taxon>Agaricomycetidae</taxon>
        <taxon>Agaricales</taxon>
        <taxon>Marasmiineae</taxon>
        <taxon>Mycenaceae</taxon>
        <taxon>Favolaschia</taxon>
    </lineage>
</organism>
<evidence type="ECO:0000313" key="2">
    <source>
        <dbReference type="Proteomes" id="UP001362999"/>
    </source>
</evidence>
<dbReference type="EMBL" id="JAWWNJ010000162">
    <property type="protein sequence ID" value="KAK6977988.1"/>
    <property type="molecule type" value="Genomic_DNA"/>
</dbReference>